<dbReference type="InterPro" id="IPR007781">
    <property type="entry name" value="NAGLU"/>
</dbReference>
<keyword evidence="2" id="KW-1185">Reference proteome</keyword>
<name>A0A8X8C938_POPTO</name>
<proteinExistence type="predicted"/>
<evidence type="ECO:0000313" key="1">
    <source>
        <dbReference type="EMBL" id="KAG6747019.1"/>
    </source>
</evidence>
<protein>
    <submittedName>
        <fullName evidence="1">Uncharacterized protein</fullName>
    </submittedName>
</protein>
<dbReference type="OrthoDB" id="1686541at2759"/>
<organism evidence="1 2">
    <name type="scientific">Populus tomentosa</name>
    <name type="common">Chinese white poplar</name>
    <dbReference type="NCBI Taxonomy" id="118781"/>
    <lineage>
        <taxon>Eukaryota</taxon>
        <taxon>Viridiplantae</taxon>
        <taxon>Streptophyta</taxon>
        <taxon>Embryophyta</taxon>
        <taxon>Tracheophyta</taxon>
        <taxon>Spermatophyta</taxon>
        <taxon>Magnoliopsida</taxon>
        <taxon>eudicotyledons</taxon>
        <taxon>Gunneridae</taxon>
        <taxon>Pentapetalae</taxon>
        <taxon>rosids</taxon>
        <taxon>fabids</taxon>
        <taxon>Malpighiales</taxon>
        <taxon>Salicaceae</taxon>
        <taxon>Saliceae</taxon>
        <taxon>Populus</taxon>
    </lineage>
</organism>
<evidence type="ECO:0000313" key="2">
    <source>
        <dbReference type="Proteomes" id="UP000886885"/>
    </source>
</evidence>
<comment type="caution">
    <text evidence="1">The sequence shown here is derived from an EMBL/GenBank/DDBJ whole genome shotgun (WGS) entry which is preliminary data.</text>
</comment>
<dbReference type="Proteomes" id="UP000886885">
    <property type="component" value="Chromosome 15A"/>
</dbReference>
<reference evidence="1" key="1">
    <citation type="journal article" date="2020" name="bioRxiv">
        <title>Hybrid origin of Populus tomentosa Carr. identified through genome sequencing and phylogenomic analysis.</title>
        <authorList>
            <person name="An X."/>
            <person name="Gao K."/>
            <person name="Chen Z."/>
            <person name="Li J."/>
            <person name="Yang X."/>
            <person name="Yang X."/>
            <person name="Zhou J."/>
            <person name="Guo T."/>
            <person name="Zhao T."/>
            <person name="Huang S."/>
            <person name="Miao D."/>
            <person name="Khan W.U."/>
            <person name="Rao P."/>
            <person name="Ye M."/>
            <person name="Lei B."/>
            <person name="Liao W."/>
            <person name="Wang J."/>
            <person name="Ji L."/>
            <person name="Li Y."/>
            <person name="Guo B."/>
            <person name="Mustafa N.S."/>
            <person name="Li S."/>
            <person name="Yun Q."/>
            <person name="Keller S.R."/>
            <person name="Mao J."/>
            <person name="Zhang R."/>
            <person name="Strauss S.H."/>
        </authorList>
    </citation>
    <scope>NUCLEOTIDE SEQUENCE</scope>
    <source>
        <strain evidence="1">GM15</strain>
        <tissue evidence="1">Leaf</tissue>
    </source>
</reference>
<dbReference type="EMBL" id="JAAWWB010000029">
    <property type="protein sequence ID" value="KAG6747019.1"/>
    <property type="molecule type" value="Genomic_DNA"/>
</dbReference>
<dbReference type="AlphaFoldDB" id="A0A8X8C938"/>
<gene>
    <name evidence="1" type="ORF">POTOM_049395</name>
</gene>
<dbReference type="PANTHER" id="PTHR12872">
    <property type="entry name" value="ALPHA-N-ACETYLGLUCOSAMINIDASE"/>
    <property type="match status" value="1"/>
</dbReference>
<sequence length="168" mass="19381">MLLFAYVKVGVGMPMDGIKQNPVVYDLMSKMAFHQNKVDVKETEDFFLKLRCSSPSFFFPEVWAYGTLNKKGLDGKEVHTFNQDHNHLVFLAGMDWMIENLQASSTSISICLLRDYYGPRAAIHFKFLTQFGKWPRFAVEGLEKIMDKASKQLAKVGRYSRRKATEMH</sequence>
<accession>A0A8X8C938</accession>
<dbReference type="PANTHER" id="PTHR12872:SF3">
    <property type="entry name" value="ALPHA-N-ACETYLGLUCOSAMINIDASE"/>
    <property type="match status" value="1"/>
</dbReference>